<dbReference type="InterPro" id="IPR000086">
    <property type="entry name" value="NUDIX_hydrolase_dom"/>
</dbReference>
<dbReference type="Gene3D" id="3.90.79.10">
    <property type="entry name" value="Nucleoside Triphosphate Pyrophosphohydrolase"/>
    <property type="match status" value="2"/>
</dbReference>
<evidence type="ECO:0000313" key="8">
    <source>
        <dbReference type="EMBL" id="MDR6866394.1"/>
    </source>
</evidence>
<dbReference type="Proteomes" id="UP001259347">
    <property type="component" value="Unassembled WGS sequence"/>
</dbReference>
<dbReference type="EMBL" id="JAVDUM010000003">
    <property type="protein sequence ID" value="MDR6866394.1"/>
    <property type="molecule type" value="Genomic_DNA"/>
</dbReference>
<evidence type="ECO:0000256" key="4">
    <source>
        <dbReference type="ARBA" id="ARBA00022801"/>
    </source>
</evidence>
<evidence type="ECO:0000256" key="3">
    <source>
        <dbReference type="ARBA" id="ARBA00022723"/>
    </source>
</evidence>
<evidence type="ECO:0000256" key="6">
    <source>
        <dbReference type="ARBA" id="ARBA00023211"/>
    </source>
</evidence>
<evidence type="ECO:0000256" key="5">
    <source>
        <dbReference type="ARBA" id="ARBA00022842"/>
    </source>
</evidence>
<accession>A0ABU1S9V0</accession>
<dbReference type="PANTHER" id="PTHR12318">
    <property type="entry name" value="TESTOSTERONE-REGULATED PROTEIN RP2"/>
    <property type="match status" value="1"/>
</dbReference>
<keyword evidence="6" id="KW-0464">Manganese</keyword>
<evidence type="ECO:0000313" key="9">
    <source>
        <dbReference type="Proteomes" id="UP001259347"/>
    </source>
</evidence>
<protein>
    <submittedName>
        <fullName evidence="8">8-oxo-dGTP pyrophosphatase MutT (NUDIX family)</fullName>
    </submittedName>
</protein>
<evidence type="ECO:0000259" key="7">
    <source>
        <dbReference type="PROSITE" id="PS51462"/>
    </source>
</evidence>
<dbReference type="Pfam" id="PF00293">
    <property type="entry name" value="NUDIX"/>
    <property type="match status" value="1"/>
</dbReference>
<comment type="caution">
    <text evidence="8">The sequence shown here is derived from an EMBL/GenBank/DDBJ whole genome shotgun (WGS) entry which is preliminary data.</text>
</comment>
<keyword evidence="3" id="KW-0479">Metal-binding</keyword>
<dbReference type="PROSITE" id="PS51462">
    <property type="entry name" value="NUDIX"/>
    <property type="match status" value="1"/>
</dbReference>
<dbReference type="CDD" id="cd18870">
    <property type="entry name" value="NUDIX_AcylCoAdiphos_Nudt19"/>
    <property type="match status" value="1"/>
</dbReference>
<dbReference type="InterPro" id="IPR015797">
    <property type="entry name" value="NUDIX_hydrolase-like_dom_sf"/>
</dbReference>
<dbReference type="SUPFAM" id="SSF55811">
    <property type="entry name" value="Nudix"/>
    <property type="match status" value="1"/>
</dbReference>
<keyword evidence="4" id="KW-0378">Hydrolase</keyword>
<dbReference type="RefSeq" id="WP_310018146.1">
    <property type="nucleotide sequence ID" value="NZ_JAVDUM010000003.1"/>
</dbReference>
<dbReference type="InterPro" id="IPR039121">
    <property type="entry name" value="NUDT19"/>
</dbReference>
<comment type="cofactor">
    <cofactor evidence="2">
        <name>Mg(2+)</name>
        <dbReference type="ChEBI" id="CHEBI:18420"/>
    </cofactor>
</comment>
<gene>
    <name evidence="8" type="ORF">J2Y69_000986</name>
</gene>
<sequence length="213" mass="22971">MSDTELPVAGTAVILRDGATGPEVLLMRRPDRGSFASAWVFPGGKVEEGDRLPGATERDDAARAAVRESAEEVGLRIADPVPLSCWSPPAEVRPRIRTWFFLAHDPGGALAPSSGEVEEAVWMSPITALAAHAAGSLLLVPPTWVTLHALSVAADVDAVFAAAGEIEVRHTRLRRTEEGTMHYWEGDEEHDGGIVGARHRLVAEGLPWRYERS</sequence>
<dbReference type="InterPro" id="IPR020476">
    <property type="entry name" value="Nudix_hydrolase"/>
</dbReference>
<feature type="domain" description="Nudix hydrolase" evidence="7">
    <location>
        <begin position="6"/>
        <end position="145"/>
    </location>
</feature>
<reference evidence="8 9" key="1">
    <citation type="submission" date="2023-07" db="EMBL/GenBank/DDBJ databases">
        <title>Sorghum-associated microbial communities from plants grown in Nebraska, USA.</title>
        <authorList>
            <person name="Schachtman D."/>
        </authorList>
    </citation>
    <scope>NUCLEOTIDE SEQUENCE [LARGE SCALE GENOMIC DNA]</scope>
    <source>
        <strain evidence="8 9">2980</strain>
    </source>
</reference>
<dbReference type="PANTHER" id="PTHR12318:SF0">
    <property type="entry name" value="ACYL-COENZYME A DIPHOSPHATASE NUDT19"/>
    <property type="match status" value="1"/>
</dbReference>
<organism evidence="8 9">
    <name type="scientific">Microbacterium resistens</name>
    <dbReference type="NCBI Taxonomy" id="156977"/>
    <lineage>
        <taxon>Bacteria</taxon>
        <taxon>Bacillati</taxon>
        <taxon>Actinomycetota</taxon>
        <taxon>Actinomycetes</taxon>
        <taxon>Micrococcales</taxon>
        <taxon>Microbacteriaceae</taxon>
        <taxon>Microbacterium</taxon>
    </lineage>
</organism>
<evidence type="ECO:0000256" key="2">
    <source>
        <dbReference type="ARBA" id="ARBA00001946"/>
    </source>
</evidence>
<keyword evidence="9" id="KW-1185">Reference proteome</keyword>
<proteinExistence type="predicted"/>
<keyword evidence="5" id="KW-0460">Magnesium</keyword>
<dbReference type="PRINTS" id="PR00502">
    <property type="entry name" value="NUDIXFAMILY"/>
</dbReference>
<evidence type="ECO:0000256" key="1">
    <source>
        <dbReference type="ARBA" id="ARBA00001936"/>
    </source>
</evidence>
<comment type="cofactor">
    <cofactor evidence="1">
        <name>Mn(2+)</name>
        <dbReference type="ChEBI" id="CHEBI:29035"/>
    </cofactor>
</comment>
<name>A0ABU1S9V0_9MICO</name>